<organism evidence="3">
    <name type="scientific">marine metagenome</name>
    <dbReference type="NCBI Taxonomy" id="408172"/>
    <lineage>
        <taxon>unclassified sequences</taxon>
        <taxon>metagenomes</taxon>
        <taxon>ecological metagenomes</taxon>
    </lineage>
</organism>
<keyword evidence="1" id="KW-0812">Transmembrane</keyword>
<proteinExistence type="predicted"/>
<keyword evidence="1" id="KW-1133">Transmembrane helix</keyword>
<dbReference type="InterPro" id="IPR050902">
    <property type="entry name" value="ABC_Transporter_SBP"/>
</dbReference>
<dbReference type="InterPro" id="IPR002491">
    <property type="entry name" value="ABC_transptr_periplasmic_BD"/>
</dbReference>
<dbReference type="Pfam" id="PF01497">
    <property type="entry name" value="Peripla_BP_2"/>
    <property type="match status" value="1"/>
</dbReference>
<keyword evidence="1" id="KW-0472">Membrane</keyword>
<sequence length="247" mass="26750">MTIVALPNRLGRVLPVASYVAIAWLLFGLGSYGLALGEQVKPKRVVSMNLCTDQLLLLIAKRSRIASVSYLARDPLFSHLANRARDIPINHGLAEEILPLKPDLVLVGSHTIRPTTVLLRKLGIKVLVLKLAEGFEDIRRNMRLVGNALGETAKVDLMVGQFDTALTTIVRSQDLPTAIILRPRGMTMGLGSLSDGILRSAGLRNLSAEMGVGKIGRLSLEQVVAARPDLLVLAEFRPGHPSLAHLI</sequence>
<feature type="domain" description="Fe/B12 periplasmic-binding" evidence="2">
    <location>
        <begin position="44"/>
        <end position="247"/>
    </location>
</feature>
<feature type="non-terminal residue" evidence="3">
    <location>
        <position position="247"/>
    </location>
</feature>
<gene>
    <name evidence="3" type="ORF">METZ01_LOCUS403182</name>
</gene>
<dbReference type="EMBL" id="UINC01154830">
    <property type="protein sequence ID" value="SVD50328.1"/>
    <property type="molecule type" value="Genomic_DNA"/>
</dbReference>
<feature type="transmembrane region" description="Helical" evidence="1">
    <location>
        <begin position="16"/>
        <end position="35"/>
    </location>
</feature>
<dbReference type="PANTHER" id="PTHR30535:SF34">
    <property type="entry name" value="MOLYBDATE-BINDING PROTEIN MOLA"/>
    <property type="match status" value="1"/>
</dbReference>
<accession>A0A382VWU2</accession>
<name>A0A382VWU2_9ZZZZ</name>
<evidence type="ECO:0000256" key="1">
    <source>
        <dbReference type="SAM" id="Phobius"/>
    </source>
</evidence>
<protein>
    <recommendedName>
        <fullName evidence="2">Fe/B12 periplasmic-binding domain-containing protein</fullName>
    </recommendedName>
</protein>
<dbReference type="AlphaFoldDB" id="A0A382VWU2"/>
<dbReference type="GO" id="GO:0071281">
    <property type="term" value="P:cellular response to iron ion"/>
    <property type="evidence" value="ECO:0007669"/>
    <property type="project" value="TreeGrafter"/>
</dbReference>
<dbReference type="SUPFAM" id="SSF53807">
    <property type="entry name" value="Helical backbone' metal receptor"/>
    <property type="match status" value="1"/>
</dbReference>
<reference evidence="3" key="1">
    <citation type="submission" date="2018-05" db="EMBL/GenBank/DDBJ databases">
        <authorList>
            <person name="Lanie J.A."/>
            <person name="Ng W.-L."/>
            <person name="Kazmierczak K.M."/>
            <person name="Andrzejewski T.M."/>
            <person name="Davidsen T.M."/>
            <person name="Wayne K.J."/>
            <person name="Tettelin H."/>
            <person name="Glass J.I."/>
            <person name="Rusch D."/>
            <person name="Podicherti R."/>
            <person name="Tsui H.-C.T."/>
            <person name="Winkler M.E."/>
        </authorList>
    </citation>
    <scope>NUCLEOTIDE SEQUENCE</scope>
</reference>
<dbReference type="Gene3D" id="3.40.50.1980">
    <property type="entry name" value="Nitrogenase molybdenum iron protein domain"/>
    <property type="match status" value="2"/>
</dbReference>
<dbReference type="PANTHER" id="PTHR30535">
    <property type="entry name" value="VITAMIN B12-BINDING PROTEIN"/>
    <property type="match status" value="1"/>
</dbReference>
<evidence type="ECO:0000259" key="2">
    <source>
        <dbReference type="PROSITE" id="PS50983"/>
    </source>
</evidence>
<evidence type="ECO:0000313" key="3">
    <source>
        <dbReference type="EMBL" id="SVD50328.1"/>
    </source>
</evidence>
<dbReference type="PROSITE" id="PS50983">
    <property type="entry name" value="FE_B12_PBP"/>
    <property type="match status" value="1"/>
</dbReference>